<evidence type="ECO:0000256" key="10">
    <source>
        <dbReference type="ARBA" id="ARBA00023242"/>
    </source>
</evidence>
<dbReference type="SUPFAM" id="SSF50978">
    <property type="entry name" value="WD40 repeat-like"/>
    <property type="match status" value="3"/>
</dbReference>
<reference evidence="12 13" key="2">
    <citation type="journal article" date="2019" name="G3 (Bethesda)">
        <title>Hybrid Assembly of the Genome of the Entomopathogenic Nematode Steinernema carpocapsae Identifies the X-Chromosome.</title>
        <authorList>
            <person name="Serra L."/>
            <person name="Macchietto M."/>
            <person name="Macias-Munoz A."/>
            <person name="McGill C.J."/>
            <person name="Rodriguez I.M."/>
            <person name="Rodriguez B."/>
            <person name="Murad R."/>
            <person name="Mortazavi A."/>
        </authorList>
    </citation>
    <scope>NUCLEOTIDE SEQUENCE [LARGE SCALE GENOMIC DNA]</scope>
    <source>
        <strain evidence="12 13">ALL</strain>
    </source>
</reference>
<dbReference type="GO" id="GO:0005634">
    <property type="term" value="C:nucleus"/>
    <property type="evidence" value="ECO:0007669"/>
    <property type="project" value="UniProtKB-SubCell"/>
</dbReference>
<dbReference type="Proteomes" id="UP000298663">
    <property type="component" value="Unassembled WGS sequence"/>
</dbReference>
<dbReference type="UniPathway" id="UPA00988"/>
<evidence type="ECO:0000256" key="5">
    <source>
        <dbReference type="ARBA" id="ARBA00020267"/>
    </source>
</evidence>
<protein>
    <recommendedName>
        <fullName evidence="5">Elongator complex protein 2</fullName>
    </recommendedName>
</protein>
<evidence type="ECO:0000256" key="11">
    <source>
        <dbReference type="PROSITE-ProRule" id="PRU00221"/>
    </source>
</evidence>
<keyword evidence="6" id="KW-0963">Cytoplasm</keyword>
<comment type="caution">
    <text evidence="12">The sequence shown here is derived from an EMBL/GenBank/DDBJ whole genome shotgun (WGS) entry which is preliminary data.</text>
</comment>
<dbReference type="InterPro" id="IPR001680">
    <property type="entry name" value="WD40_rpt"/>
</dbReference>
<comment type="similarity">
    <text evidence="4">Belongs to the WD repeat ELP2 family.</text>
</comment>
<comment type="subcellular location">
    <subcellularLocation>
        <location evidence="2">Cytoplasm</location>
    </subcellularLocation>
    <subcellularLocation>
        <location evidence="1">Nucleus</location>
    </subcellularLocation>
</comment>
<keyword evidence="7 11" id="KW-0853">WD repeat</keyword>
<dbReference type="PROSITE" id="PS50294">
    <property type="entry name" value="WD_REPEATS_REGION"/>
    <property type="match status" value="1"/>
</dbReference>
<dbReference type="GO" id="GO:0002098">
    <property type="term" value="P:tRNA wobble uridine modification"/>
    <property type="evidence" value="ECO:0007669"/>
    <property type="project" value="InterPro"/>
</dbReference>
<dbReference type="FunFam" id="2.130.10.10:FF:000400">
    <property type="entry name" value="Elongator acetyltransferase complex subunit 2"/>
    <property type="match status" value="1"/>
</dbReference>
<dbReference type="EMBL" id="AZBU02000005">
    <property type="protein sequence ID" value="TKR75937.1"/>
    <property type="molecule type" value="Genomic_DNA"/>
</dbReference>
<reference evidence="12 13" key="1">
    <citation type="journal article" date="2015" name="Genome Biol.">
        <title>Comparative genomics of Steinernema reveals deeply conserved gene regulatory networks.</title>
        <authorList>
            <person name="Dillman A.R."/>
            <person name="Macchietto M."/>
            <person name="Porter C.F."/>
            <person name="Rogers A."/>
            <person name="Williams B."/>
            <person name="Antoshechkin I."/>
            <person name="Lee M.M."/>
            <person name="Goodwin Z."/>
            <person name="Lu X."/>
            <person name="Lewis E.E."/>
            <person name="Goodrich-Blair H."/>
            <person name="Stock S.P."/>
            <person name="Adams B.J."/>
            <person name="Sternberg P.W."/>
            <person name="Mortazavi A."/>
        </authorList>
    </citation>
    <scope>NUCLEOTIDE SEQUENCE [LARGE SCALE GENOMIC DNA]</scope>
    <source>
        <strain evidence="12 13">ALL</strain>
    </source>
</reference>
<comment type="pathway">
    <text evidence="3">tRNA modification; 5-methoxycarbonylmethyl-2-thiouridine-tRNA biosynthesis.</text>
</comment>
<dbReference type="GO" id="GO:0005737">
    <property type="term" value="C:cytoplasm"/>
    <property type="evidence" value="ECO:0007669"/>
    <property type="project" value="UniProtKB-SubCell"/>
</dbReference>
<evidence type="ECO:0000256" key="7">
    <source>
        <dbReference type="ARBA" id="ARBA00022574"/>
    </source>
</evidence>
<evidence type="ECO:0000313" key="12">
    <source>
        <dbReference type="EMBL" id="TKR75937.1"/>
    </source>
</evidence>
<dbReference type="InterPro" id="IPR036322">
    <property type="entry name" value="WD40_repeat_dom_sf"/>
</dbReference>
<feature type="repeat" description="WD" evidence="11">
    <location>
        <begin position="357"/>
        <end position="388"/>
    </location>
</feature>
<keyword evidence="10" id="KW-0539">Nucleus</keyword>
<keyword evidence="13" id="KW-1185">Reference proteome</keyword>
<dbReference type="Pfam" id="PF00400">
    <property type="entry name" value="WD40"/>
    <property type="match status" value="5"/>
</dbReference>
<accession>A0A4U5N0R5</accession>
<name>A0A4U5N0R5_STECR</name>
<evidence type="ECO:0000256" key="3">
    <source>
        <dbReference type="ARBA" id="ARBA00005043"/>
    </source>
</evidence>
<keyword evidence="8" id="KW-0819">tRNA processing</keyword>
<evidence type="ECO:0000313" key="13">
    <source>
        <dbReference type="Proteomes" id="UP000298663"/>
    </source>
</evidence>
<proteinExistence type="inferred from homology"/>
<feature type="repeat" description="WD" evidence="11">
    <location>
        <begin position="257"/>
        <end position="289"/>
    </location>
</feature>
<dbReference type="InterPro" id="IPR037289">
    <property type="entry name" value="Elp2"/>
</dbReference>
<keyword evidence="9" id="KW-0677">Repeat</keyword>
<evidence type="ECO:0000256" key="4">
    <source>
        <dbReference type="ARBA" id="ARBA00005881"/>
    </source>
</evidence>
<organism evidence="12 13">
    <name type="scientific">Steinernema carpocapsae</name>
    <name type="common">Entomopathogenic nematode</name>
    <dbReference type="NCBI Taxonomy" id="34508"/>
    <lineage>
        <taxon>Eukaryota</taxon>
        <taxon>Metazoa</taxon>
        <taxon>Ecdysozoa</taxon>
        <taxon>Nematoda</taxon>
        <taxon>Chromadorea</taxon>
        <taxon>Rhabditida</taxon>
        <taxon>Tylenchina</taxon>
        <taxon>Panagrolaimomorpha</taxon>
        <taxon>Strongyloidoidea</taxon>
        <taxon>Steinernematidae</taxon>
        <taxon>Steinernema</taxon>
    </lineage>
</organism>
<gene>
    <name evidence="12" type="ORF">L596_017156</name>
</gene>
<sequence>MVTISSTFVATGCAQRSQVLVWSTRGFVVYASAGDLVVAKLRKNEAAARILSTTAAHEAHITCVTIDDDFIRSGDAQGNVAVWKLSETGVLDLLSRHDAHPKHPITSCTGLGDSLTASSASDGRLLIRRSAEKQQELKFGSTFVLCTAFYRCAEGELLLAAATSNSKVEILYEENEEFKRGITLTGHSDWVRSMAFRGDSDGSFICASAGQDSVIRMYKFQNEQHIPAFDPSELRVRPLKLEITPKLVFHVTVEAVLSGHEGWIHSVQWHPTLNRLLSASMDKCLIVWEPSDDGHGVWLEKVRVGEVGGQAVGFYGAVFANEGLRIVGHSYFGGIYIWHPENELNPNEIIWLPEPAFGGHFSNVVDIDWDPSGSYLISCSSDQTTRTYAPICAGSGHAEIGRPQVHGHNLNCLIAISSSTFVSGAEEKIFRAFRAPKTFANSLANISGVDKQQIFEEELSEFGAGVPSLGLSNKAIEEGEVTNPDDIVMGGATKEEIASLVSNPVDLTEPPTEDHLMQNTLWPEIHKLYGHGFEVFAIAANKQGTIIATSCKASQTDHAVVMIWDTKEWQRRCDLFAHQLTVTQMDFAPSGKYFLSVSRDRTFAVFKSESDFEWTKVFQSTKSTGVHSRIIWACSWSHDSELFATVSRDKKMAIWRIGEDDSIHNVGVISLEDSITAVQFAPGLTADGKYALATGLDNGTIQLHTFDLVSRTFENVKNLDRSKAHSRTVRRLRSKLIQTERLFLTGLTSGKVWKWSQMRHQRNGLGWIQAISFRPVHHAFALGMSSNETQMERADLGLNWAETSRYFKLV</sequence>
<evidence type="ECO:0000256" key="9">
    <source>
        <dbReference type="ARBA" id="ARBA00022737"/>
    </source>
</evidence>
<dbReference type="GO" id="GO:0033588">
    <property type="term" value="C:elongator holoenzyme complex"/>
    <property type="evidence" value="ECO:0007669"/>
    <property type="project" value="InterPro"/>
</dbReference>
<dbReference type="PANTHER" id="PTHR44111:SF1">
    <property type="entry name" value="ELONGATOR COMPLEX PROTEIN 2"/>
    <property type="match status" value="1"/>
</dbReference>
<dbReference type="SMART" id="SM00320">
    <property type="entry name" value="WD40"/>
    <property type="match status" value="9"/>
</dbReference>
<dbReference type="PANTHER" id="PTHR44111">
    <property type="entry name" value="ELONGATOR COMPLEX PROTEIN 2"/>
    <property type="match status" value="1"/>
</dbReference>
<feature type="repeat" description="WD" evidence="11">
    <location>
        <begin position="624"/>
        <end position="665"/>
    </location>
</feature>
<dbReference type="STRING" id="34508.A0A4U5N0R5"/>
<evidence type="ECO:0000256" key="1">
    <source>
        <dbReference type="ARBA" id="ARBA00004123"/>
    </source>
</evidence>
<evidence type="ECO:0000256" key="2">
    <source>
        <dbReference type="ARBA" id="ARBA00004496"/>
    </source>
</evidence>
<dbReference type="AlphaFoldDB" id="A0A4U5N0R5"/>
<dbReference type="InterPro" id="IPR015943">
    <property type="entry name" value="WD40/YVTN_repeat-like_dom_sf"/>
</dbReference>
<dbReference type="PROSITE" id="PS50082">
    <property type="entry name" value="WD_REPEATS_2"/>
    <property type="match status" value="3"/>
</dbReference>
<dbReference type="OrthoDB" id="27911at2759"/>
<dbReference type="Gene3D" id="2.130.10.10">
    <property type="entry name" value="YVTN repeat-like/Quinoprotein amine dehydrogenase"/>
    <property type="match status" value="4"/>
</dbReference>
<evidence type="ECO:0000256" key="8">
    <source>
        <dbReference type="ARBA" id="ARBA00022694"/>
    </source>
</evidence>
<evidence type="ECO:0000256" key="6">
    <source>
        <dbReference type="ARBA" id="ARBA00022490"/>
    </source>
</evidence>